<gene>
    <name evidence="1" type="ORF">METZ01_LOCUS304830</name>
</gene>
<protein>
    <submittedName>
        <fullName evidence="1">Uncharacterized protein</fullName>
    </submittedName>
</protein>
<organism evidence="1">
    <name type="scientific">marine metagenome</name>
    <dbReference type="NCBI Taxonomy" id="408172"/>
    <lineage>
        <taxon>unclassified sequences</taxon>
        <taxon>metagenomes</taxon>
        <taxon>ecological metagenomes</taxon>
    </lineage>
</organism>
<reference evidence="1" key="1">
    <citation type="submission" date="2018-05" db="EMBL/GenBank/DDBJ databases">
        <authorList>
            <person name="Lanie J.A."/>
            <person name="Ng W.-L."/>
            <person name="Kazmierczak K.M."/>
            <person name="Andrzejewski T.M."/>
            <person name="Davidsen T.M."/>
            <person name="Wayne K.J."/>
            <person name="Tettelin H."/>
            <person name="Glass J.I."/>
            <person name="Rusch D."/>
            <person name="Podicherti R."/>
            <person name="Tsui H.-C.T."/>
            <person name="Winkler M.E."/>
        </authorList>
    </citation>
    <scope>NUCLEOTIDE SEQUENCE</scope>
</reference>
<name>A0A382MTB9_9ZZZZ</name>
<proteinExistence type="predicted"/>
<accession>A0A382MTB9</accession>
<dbReference type="AlphaFoldDB" id="A0A382MTB9"/>
<dbReference type="EMBL" id="UINC01095690">
    <property type="protein sequence ID" value="SVC51976.1"/>
    <property type="molecule type" value="Genomic_DNA"/>
</dbReference>
<sequence>MTAVAWKPNGERCPVTRVVDGNGVWVWYHESDGTKALRVTYKDGVKVED</sequence>
<evidence type="ECO:0000313" key="1">
    <source>
        <dbReference type="EMBL" id="SVC51976.1"/>
    </source>
</evidence>